<evidence type="ECO:0000259" key="1">
    <source>
        <dbReference type="SMART" id="SM00458"/>
    </source>
</evidence>
<feature type="domain" description="Ricin B lectin" evidence="1">
    <location>
        <begin position="191"/>
        <end position="319"/>
    </location>
</feature>
<dbReference type="Pfam" id="PF00652">
    <property type="entry name" value="Ricin_B_lectin"/>
    <property type="match status" value="1"/>
</dbReference>
<name>A0A8J6HCD2_TENMO</name>
<dbReference type="SMART" id="SM00458">
    <property type="entry name" value="RICIN"/>
    <property type="match status" value="2"/>
</dbReference>
<dbReference type="PROSITE" id="PS50231">
    <property type="entry name" value="RICIN_B_LECTIN"/>
    <property type="match status" value="2"/>
</dbReference>
<dbReference type="CDD" id="cd00161">
    <property type="entry name" value="beta-trefoil_Ricin-like"/>
    <property type="match status" value="2"/>
</dbReference>
<proteinExistence type="predicted"/>
<keyword evidence="3" id="KW-1185">Reference proteome</keyword>
<dbReference type="Gene3D" id="2.80.10.50">
    <property type="match status" value="3"/>
</dbReference>
<dbReference type="SUPFAM" id="SSF50370">
    <property type="entry name" value="Ricin B-like lectins"/>
    <property type="match status" value="2"/>
</dbReference>
<evidence type="ECO:0000313" key="3">
    <source>
        <dbReference type="Proteomes" id="UP000719412"/>
    </source>
</evidence>
<dbReference type="InterPro" id="IPR000772">
    <property type="entry name" value="Ricin_B_lectin"/>
</dbReference>
<dbReference type="EMBL" id="JABDTM020026218">
    <property type="protein sequence ID" value="KAH0812204.1"/>
    <property type="molecule type" value="Genomic_DNA"/>
</dbReference>
<reference evidence="2" key="2">
    <citation type="submission" date="2021-08" db="EMBL/GenBank/DDBJ databases">
        <authorList>
            <person name="Eriksson T."/>
        </authorList>
    </citation>
    <scope>NUCLEOTIDE SEQUENCE</scope>
    <source>
        <strain evidence="2">Stoneville</strain>
        <tissue evidence="2">Whole head</tissue>
    </source>
</reference>
<dbReference type="Pfam" id="PF14200">
    <property type="entry name" value="RicinB_lectin_2"/>
    <property type="match status" value="1"/>
</dbReference>
<protein>
    <recommendedName>
        <fullName evidence="1">Ricin B lectin domain-containing protein</fullName>
    </recommendedName>
</protein>
<dbReference type="AlphaFoldDB" id="A0A8J6HCD2"/>
<organism evidence="2 3">
    <name type="scientific">Tenebrio molitor</name>
    <name type="common">Yellow mealworm beetle</name>
    <dbReference type="NCBI Taxonomy" id="7067"/>
    <lineage>
        <taxon>Eukaryota</taxon>
        <taxon>Metazoa</taxon>
        <taxon>Ecdysozoa</taxon>
        <taxon>Arthropoda</taxon>
        <taxon>Hexapoda</taxon>
        <taxon>Insecta</taxon>
        <taxon>Pterygota</taxon>
        <taxon>Neoptera</taxon>
        <taxon>Endopterygota</taxon>
        <taxon>Coleoptera</taxon>
        <taxon>Polyphaga</taxon>
        <taxon>Cucujiformia</taxon>
        <taxon>Tenebrionidae</taxon>
        <taxon>Tenebrio</taxon>
    </lineage>
</organism>
<evidence type="ECO:0000313" key="2">
    <source>
        <dbReference type="EMBL" id="KAH0812204.1"/>
    </source>
</evidence>
<accession>A0A8J6HCD2</accession>
<dbReference type="InterPro" id="IPR035992">
    <property type="entry name" value="Ricin_B-like_lectins"/>
</dbReference>
<dbReference type="Proteomes" id="UP000719412">
    <property type="component" value="Unassembled WGS sequence"/>
</dbReference>
<gene>
    <name evidence="2" type="ORF">GEV33_010580</name>
</gene>
<reference evidence="2" key="1">
    <citation type="journal article" date="2020" name="J Insects Food Feed">
        <title>The yellow mealworm (Tenebrio molitor) genome: a resource for the emerging insects as food and feed industry.</title>
        <authorList>
            <person name="Eriksson T."/>
            <person name="Andere A."/>
            <person name="Kelstrup H."/>
            <person name="Emery V."/>
            <person name="Picard C."/>
        </authorList>
    </citation>
    <scope>NUCLEOTIDE SEQUENCE</scope>
    <source>
        <strain evidence="2">Stoneville</strain>
        <tissue evidence="2">Whole head</tissue>
    </source>
</reference>
<feature type="domain" description="Ricin B lectin" evidence="1">
    <location>
        <begin position="8"/>
        <end position="134"/>
    </location>
</feature>
<comment type="caution">
    <text evidence="2">The sequence shown here is derived from an EMBL/GenBank/DDBJ whole genome shotgun (WGS) entry which is preliminary data.</text>
</comment>
<sequence>MSYCHQHDKYAVIRNQKSGLVLDASQYEVKLQHFTGFPAQLWKLDIVAPGKFIITNKANGKVLDIQGGAGKGNKLITYGRHGGVNQQWFVNSDNTIVSASSNLAVDICDEKFSAGTQIIAFPKHGGANQQFLLQHIKNAKLYNLQGCHFDVEKMSYGFQPPPPYQPGAPPYEPGAPPYQPGALSYSGMQPSGQCAIIRSTSSGLCVDGTEYEIKLQHYNGSPGQLWILEPLGGEKFIIRNRGNGAVMDIEGGPDCGANLITYERHGGVNQQWYINNTDRTIVSAAADLAMDVCDGNCFPGNILIAYDRHGGPNQQFHLQYQ</sequence>